<dbReference type="InterPro" id="IPR043502">
    <property type="entry name" value="DNA/RNA_pol_sf"/>
</dbReference>
<evidence type="ECO:0000259" key="1">
    <source>
        <dbReference type="Pfam" id="PF07727"/>
    </source>
</evidence>
<comment type="caution">
    <text evidence="2">The sequence shown here is derived from an EMBL/GenBank/DDBJ whole genome shotgun (WGS) entry which is preliminary data.</text>
</comment>
<gene>
    <name evidence="2" type="ORF">AVEN_121504_1</name>
</gene>
<accession>A0A4Y2WIH7</accession>
<name>A0A4Y2WIH7_ARAVE</name>
<dbReference type="SUPFAM" id="SSF56672">
    <property type="entry name" value="DNA/RNA polymerases"/>
    <property type="match status" value="1"/>
</dbReference>
<dbReference type="InterPro" id="IPR013103">
    <property type="entry name" value="RVT_2"/>
</dbReference>
<dbReference type="EMBL" id="BGPR01060583">
    <property type="protein sequence ID" value="GBO36416.1"/>
    <property type="molecule type" value="Genomic_DNA"/>
</dbReference>
<dbReference type="GO" id="GO:0071897">
    <property type="term" value="P:DNA biosynthetic process"/>
    <property type="evidence" value="ECO:0007669"/>
    <property type="project" value="UniProtKB-ARBA"/>
</dbReference>
<feature type="domain" description="Reverse transcriptase Ty1/copia-type" evidence="1">
    <location>
        <begin position="4"/>
        <end position="88"/>
    </location>
</feature>
<reference evidence="2 3" key="1">
    <citation type="journal article" date="2019" name="Sci. Rep.">
        <title>Orb-weaving spider Araneus ventricosus genome elucidates the spidroin gene catalogue.</title>
        <authorList>
            <person name="Kono N."/>
            <person name="Nakamura H."/>
            <person name="Ohtoshi R."/>
            <person name="Moran D.A.P."/>
            <person name="Shinohara A."/>
            <person name="Yoshida Y."/>
            <person name="Fujiwara M."/>
            <person name="Mori M."/>
            <person name="Tomita M."/>
            <person name="Arakawa K."/>
        </authorList>
    </citation>
    <scope>NUCLEOTIDE SEQUENCE [LARGE SCALE GENOMIC DNA]</scope>
</reference>
<evidence type="ECO:0000313" key="2">
    <source>
        <dbReference type="EMBL" id="GBO36416.1"/>
    </source>
</evidence>
<dbReference type="AlphaFoldDB" id="A0A4Y2WIH7"/>
<evidence type="ECO:0000313" key="3">
    <source>
        <dbReference type="Proteomes" id="UP000499080"/>
    </source>
</evidence>
<protein>
    <recommendedName>
        <fullName evidence="1">Reverse transcriptase Ty1/copia-type domain-containing protein</fullName>
    </recommendedName>
</protein>
<dbReference type="Proteomes" id="UP000499080">
    <property type="component" value="Unassembled WGS sequence"/>
</dbReference>
<keyword evidence="3" id="KW-1185">Reference proteome</keyword>
<sequence length="102" mass="11889">MGYNDNSGHVCKLLKSLYGLKQAPRQWFKRFTDFIIHLNFQQLNCEARIFVRRSKQSEIFIVLYVDDLLIAGSDDSEVGVVIQLLRNELGCPRLKLQINFLE</sequence>
<dbReference type="Pfam" id="PF07727">
    <property type="entry name" value="RVT_2"/>
    <property type="match status" value="1"/>
</dbReference>
<organism evidence="2 3">
    <name type="scientific">Araneus ventricosus</name>
    <name type="common">Orbweaver spider</name>
    <name type="synonym">Epeira ventricosa</name>
    <dbReference type="NCBI Taxonomy" id="182803"/>
    <lineage>
        <taxon>Eukaryota</taxon>
        <taxon>Metazoa</taxon>
        <taxon>Ecdysozoa</taxon>
        <taxon>Arthropoda</taxon>
        <taxon>Chelicerata</taxon>
        <taxon>Arachnida</taxon>
        <taxon>Araneae</taxon>
        <taxon>Araneomorphae</taxon>
        <taxon>Entelegynae</taxon>
        <taxon>Araneoidea</taxon>
        <taxon>Araneidae</taxon>
        <taxon>Araneus</taxon>
    </lineage>
</organism>
<proteinExistence type="predicted"/>
<dbReference type="OrthoDB" id="6112794at2759"/>